<accession>A0A3F3PSX3</accession>
<protein>
    <submittedName>
        <fullName evidence="1">Uncharacterized protein</fullName>
    </submittedName>
</protein>
<dbReference type="AlphaFoldDB" id="A0A3F3PSX3"/>
<gene>
    <name evidence="1" type="ORF">BDQ94DRAFT_149492</name>
</gene>
<dbReference type="EMBL" id="KZ852063">
    <property type="protein sequence ID" value="RDH30071.1"/>
    <property type="molecule type" value="Genomic_DNA"/>
</dbReference>
<proteinExistence type="predicted"/>
<keyword evidence="2" id="KW-1185">Reference proteome</keyword>
<reference evidence="1 2" key="1">
    <citation type="submission" date="2018-07" db="EMBL/GenBank/DDBJ databases">
        <title>The genomes of Aspergillus section Nigri reveals drivers in fungal speciation.</title>
        <authorList>
            <consortium name="DOE Joint Genome Institute"/>
            <person name="Vesth T.C."/>
            <person name="Nybo J."/>
            <person name="Theobald S."/>
            <person name="Brandl J."/>
            <person name="Frisvad J.C."/>
            <person name="Nielsen K.F."/>
            <person name="Lyhne E.K."/>
            <person name="Kogle M.E."/>
            <person name="Kuo A."/>
            <person name="Riley R."/>
            <person name="Clum A."/>
            <person name="Nolan M."/>
            <person name="Lipzen A."/>
            <person name="Salamov A."/>
            <person name="Henrissat B."/>
            <person name="Wiebenga A."/>
            <person name="De vries R.P."/>
            <person name="Grigoriev I.V."/>
            <person name="Mortensen U.H."/>
            <person name="Andersen M.R."/>
            <person name="Baker S.E."/>
        </authorList>
    </citation>
    <scope>NUCLEOTIDE SEQUENCE [LARGE SCALE GENOMIC DNA]</scope>
    <source>
        <strain evidence="1 2">CBS 139.54b</strain>
    </source>
</reference>
<organism evidence="1 2">
    <name type="scientific">Aspergillus welwitschiae</name>
    <dbReference type="NCBI Taxonomy" id="1341132"/>
    <lineage>
        <taxon>Eukaryota</taxon>
        <taxon>Fungi</taxon>
        <taxon>Dikarya</taxon>
        <taxon>Ascomycota</taxon>
        <taxon>Pezizomycotina</taxon>
        <taxon>Eurotiomycetes</taxon>
        <taxon>Eurotiomycetidae</taxon>
        <taxon>Eurotiales</taxon>
        <taxon>Aspergillaceae</taxon>
        <taxon>Aspergillus</taxon>
        <taxon>Aspergillus subgen. Circumdati</taxon>
    </lineage>
</organism>
<evidence type="ECO:0000313" key="1">
    <source>
        <dbReference type="EMBL" id="RDH30071.1"/>
    </source>
</evidence>
<sequence length="88" mass="9531">MGPASASIFFFLPPPVSIHSETISLHPNRIGADLSTDQKSYQAGYPPNGEAKSLGKGWHGDPAGIFTSLFAKPRARLPMITDWCLSKF</sequence>
<dbReference type="Proteomes" id="UP000253729">
    <property type="component" value="Unassembled WGS sequence"/>
</dbReference>
<dbReference type="RefSeq" id="XP_026623093.1">
    <property type="nucleotide sequence ID" value="XM_026767391.1"/>
</dbReference>
<evidence type="ECO:0000313" key="2">
    <source>
        <dbReference type="Proteomes" id="UP000253729"/>
    </source>
</evidence>
<name>A0A3F3PSX3_9EURO</name>
<dbReference type="GeneID" id="38135747"/>